<dbReference type="EMBL" id="LR796737">
    <property type="protein sequence ID" value="CAB4163005.1"/>
    <property type="molecule type" value="Genomic_DNA"/>
</dbReference>
<organism evidence="1">
    <name type="scientific">uncultured Caudovirales phage</name>
    <dbReference type="NCBI Taxonomy" id="2100421"/>
    <lineage>
        <taxon>Viruses</taxon>
        <taxon>Duplodnaviria</taxon>
        <taxon>Heunggongvirae</taxon>
        <taxon>Uroviricota</taxon>
        <taxon>Caudoviricetes</taxon>
        <taxon>Peduoviridae</taxon>
        <taxon>Maltschvirus</taxon>
        <taxon>Maltschvirus maltsch</taxon>
    </lineage>
</organism>
<proteinExistence type="predicted"/>
<protein>
    <submittedName>
        <fullName evidence="1">MerR-type HTH domain containing protein</fullName>
    </submittedName>
</protein>
<dbReference type="SUPFAM" id="SSF46955">
    <property type="entry name" value="Putative DNA-binding domain"/>
    <property type="match status" value="1"/>
</dbReference>
<dbReference type="Gene3D" id="1.10.1660.10">
    <property type="match status" value="1"/>
</dbReference>
<dbReference type="InterPro" id="IPR009061">
    <property type="entry name" value="DNA-bd_dom_put_sf"/>
</dbReference>
<reference evidence="1" key="1">
    <citation type="submission" date="2020-04" db="EMBL/GenBank/DDBJ databases">
        <authorList>
            <person name="Chiriac C."/>
            <person name="Salcher M."/>
            <person name="Ghai R."/>
            <person name="Kavagutti S V."/>
        </authorList>
    </citation>
    <scope>NUCLEOTIDE SEQUENCE</scope>
</reference>
<dbReference type="EMBL" id="LR796418">
    <property type="protein sequence ID" value="CAB4143752.1"/>
    <property type="molecule type" value="Genomic_DNA"/>
</dbReference>
<evidence type="ECO:0000313" key="1">
    <source>
        <dbReference type="EMBL" id="CAB4143752.1"/>
    </source>
</evidence>
<gene>
    <name evidence="1" type="ORF">UFOVP436_225</name>
    <name evidence="2" type="ORF">UFOVP784_225</name>
</gene>
<sequence length="108" mass="12492">MNKLSKSRSSIPSFNRSEVAKILNVSTLTIANREKDTRYPEPKRDLNNYRIYTINDILNLQLITYNQIDPKPIISVLYDKGYRDSKMLAEIIDEAMSNRVGTNVAKRK</sequence>
<name>A0A6J5MBP5_9CAUD</name>
<evidence type="ECO:0000313" key="2">
    <source>
        <dbReference type="EMBL" id="CAB4163005.1"/>
    </source>
</evidence>
<accession>A0A6J5MBP5</accession>